<sequence>MDTYLEDIDSPEALTWARDWSAVTEAGVDKQPERRALQQRIKAALDVDERIPYVVRRGPHLYNFWRDAAHQRGVWRRTTLDSFLTVSPEWEVLIDVDALARAEGESWVWKGAHVRTPDYDRALVRLSRGGADASEVREFDLLTGEFVTDTPFYLPEAKSDLSWIDRNTLLVGTDTGEGSLTASGYPAQVRVWHRGEDIADAPVYTSGRVEDVAVGAWADTTPGFERIIVSRALDFYRSRQCVAQGLDPSSPLQVLEIPEDCEAIIRQQWLFLSPRTTFAGIPAGGLGVIALDEFLDGKRTITVVFEPTEHISLQGTSFTANYLILSLLDDVTTRVEVRPLSDPLAAGWPIALPDLVTASVVATSPHDGDEVWLTTSSFTEPDTLYRLDLAEGATPEAVRHLPALFDATGLETRQHWVTSADGTRLPYFITGDFSVGPRPTLVGGYGGFEVSLTPGYSAVRGIAWLEQGFFFVQPNLRGGGEFGPNWHTQVVKTNRHKVWEDHHAVLRDLVERGYATPELIGIRGGSNGGLLTAGALVQYPQALGAAVIQVPLTDMVRYHTWSAGASWMAEYGDPDIPEERAAIDSWSPLHNVSDTPPYPPALVTTSTRDDRVHPAHARLFAQALKEAGQPVDYFENTEGGHAGASDNEQVARVESLIYTWLIQRLVPRLSDADAPEG</sequence>
<dbReference type="STRING" id="136857.CTEST_01420"/>
<evidence type="ECO:0000313" key="6">
    <source>
        <dbReference type="EMBL" id="AKK07744.1"/>
    </source>
</evidence>
<dbReference type="GO" id="GO:0006508">
    <property type="term" value="P:proteolysis"/>
    <property type="evidence" value="ECO:0007669"/>
    <property type="project" value="UniProtKB-KW"/>
</dbReference>
<keyword evidence="3" id="KW-0720">Serine protease</keyword>
<dbReference type="SUPFAM" id="SSF50993">
    <property type="entry name" value="Peptidase/esterase 'gauge' domain"/>
    <property type="match status" value="1"/>
</dbReference>
<name>A0A0G3H2X4_9CORY</name>
<organism evidence="6 7">
    <name type="scientific">Corynebacterium testudinoris</name>
    <dbReference type="NCBI Taxonomy" id="136857"/>
    <lineage>
        <taxon>Bacteria</taxon>
        <taxon>Bacillati</taxon>
        <taxon>Actinomycetota</taxon>
        <taxon>Actinomycetes</taxon>
        <taxon>Mycobacteriales</taxon>
        <taxon>Corynebacteriaceae</taxon>
        <taxon>Corynebacterium</taxon>
    </lineage>
</organism>
<dbReference type="InterPro" id="IPR023302">
    <property type="entry name" value="Pept_S9A_N"/>
</dbReference>
<dbReference type="PANTHER" id="PTHR42881:SF13">
    <property type="entry name" value="PROLYL ENDOPEPTIDASE"/>
    <property type="match status" value="1"/>
</dbReference>
<evidence type="ECO:0000259" key="4">
    <source>
        <dbReference type="Pfam" id="PF00326"/>
    </source>
</evidence>
<reference evidence="6 7" key="1">
    <citation type="journal article" date="2015" name="Genome Announc.">
        <title>Complete Genome Sequence of the Type Strain Corynebacterium testudinoris DSM 44614, Recovered from Necrotic Lesions in the Mouth of a Tortoise.</title>
        <authorList>
            <person name="Ruckert C."/>
            <person name="Kriete M."/>
            <person name="Jaenicke S."/>
            <person name="Winkler A."/>
            <person name="Tauch A."/>
        </authorList>
    </citation>
    <scope>NUCLEOTIDE SEQUENCE [LARGE SCALE GENOMIC DNA]</scope>
    <source>
        <strain evidence="6 7">DSM 44614</strain>
    </source>
</reference>
<dbReference type="Proteomes" id="UP000035540">
    <property type="component" value="Chromosome"/>
</dbReference>
<dbReference type="GO" id="GO:0070012">
    <property type="term" value="F:oligopeptidase activity"/>
    <property type="evidence" value="ECO:0007669"/>
    <property type="project" value="TreeGrafter"/>
</dbReference>
<dbReference type="PANTHER" id="PTHR42881">
    <property type="entry name" value="PROLYL ENDOPEPTIDASE"/>
    <property type="match status" value="1"/>
</dbReference>
<proteinExistence type="predicted"/>
<keyword evidence="2 6" id="KW-0378">Hydrolase</keyword>
<feature type="domain" description="Peptidase S9A N-terminal" evidence="5">
    <location>
        <begin position="4"/>
        <end position="393"/>
    </location>
</feature>
<dbReference type="InterPro" id="IPR001375">
    <property type="entry name" value="Peptidase_S9_cat"/>
</dbReference>
<dbReference type="EC" id="3.4.21.26" evidence="6"/>
<dbReference type="EMBL" id="CP011545">
    <property type="protein sequence ID" value="AKK07744.1"/>
    <property type="molecule type" value="Genomic_DNA"/>
</dbReference>
<dbReference type="PATRIC" id="fig|136857.5.peg.278"/>
<dbReference type="OrthoDB" id="9801421at2"/>
<keyword evidence="7" id="KW-1185">Reference proteome</keyword>
<dbReference type="PRINTS" id="PR00862">
    <property type="entry name" value="PROLIGOPTASE"/>
</dbReference>
<dbReference type="GO" id="GO:0004252">
    <property type="term" value="F:serine-type endopeptidase activity"/>
    <property type="evidence" value="ECO:0007669"/>
    <property type="project" value="UniProtKB-EC"/>
</dbReference>
<dbReference type="RefSeq" id="WP_047252218.1">
    <property type="nucleotide sequence ID" value="NZ_CP011545.1"/>
</dbReference>
<evidence type="ECO:0000256" key="2">
    <source>
        <dbReference type="ARBA" id="ARBA00022801"/>
    </source>
</evidence>
<evidence type="ECO:0000259" key="5">
    <source>
        <dbReference type="Pfam" id="PF02897"/>
    </source>
</evidence>
<evidence type="ECO:0000256" key="1">
    <source>
        <dbReference type="ARBA" id="ARBA00022670"/>
    </source>
</evidence>
<dbReference type="InterPro" id="IPR051167">
    <property type="entry name" value="Prolyl_oligopep/macrocyclase"/>
</dbReference>
<dbReference type="Pfam" id="PF02897">
    <property type="entry name" value="Peptidase_S9_N"/>
    <property type="match status" value="1"/>
</dbReference>
<dbReference type="Pfam" id="PF00326">
    <property type="entry name" value="Peptidase_S9"/>
    <property type="match status" value="1"/>
</dbReference>
<accession>A0A0G3H2X4</accession>
<dbReference type="Gene3D" id="3.40.50.1820">
    <property type="entry name" value="alpha/beta hydrolase"/>
    <property type="match status" value="1"/>
</dbReference>
<reference evidence="7" key="2">
    <citation type="submission" date="2015-05" db="EMBL/GenBank/DDBJ databases">
        <title>Complete genome sequence of Corynebacterium testudinoris DSM 44614, recovered from necrotic lesions in the mouth of a tortoise.</title>
        <authorList>
            <person name="Ruckert C."/>
            <person name="Albersmeier A."/>
            <person name="Winkler A."/>
            <person name="Tauch A."/>
        </authorList>
    </citation>
    <scope>NUCLEOTIDE SEQUENCE [LARGE SCALE GENOMIC DNA]</scope>
    <source>
        <strain evidence="7">DSM 44614</strain>
    </source>
</reference>
<feature type="domain" description="Peptidase S9 prolyl oligopeptidase catalytic" evidence="4">
    <location>
        <begin position="462"/>
        <end position="664"/>
    </location>
</feature>
<dbReference type="InterPro" id="IPR002470">
    <property type="entry name" value="Peptidase_S9A"/>
</dbReference>
<dbReference type="Gene3D" id="2.130.10.120">
    <property type="entry name" value="Prolyl oligopeptidase, N-terminal domain"/>
    <property type="match status" value="1"/>
</dbReference>
<dbReference type="AlphaFoldDB" id="A0A0G3H2X4"/>
<dbReference type="InterPro" id="IPR029058">
    <property type="entry name" value="AB_hydrolase_fold"/>
</dbReference>
<evidence type="ECO:0000256" key="3">
    <source>
        <dbReference type="ARBA" id="ARBA00022825"/>
    </source>
</evidence>
<dbReference type="SUPFAM" id="SSF53474">
    <property type="entry name" value="alpha/beta-Hydrolases"/>
    <property type="match status" value="1"/>
</dbReference>
<gene>
    <name evidence="6" type="ORF">CTEST_01420</name>
</gene>
<keyword evidence="1 6" id="KW-0645">Protease</keyword>
<evidence type="ECO:0000313" key="7">
    <source>
        <dbReference type="Proteomes" id="UP000035540"/>
    </source>
</evidence>
<protein>
    <submittedName>
        <fullName evidence="6">Serine protease, S9A family peptidase</fullName>
        <ecNumber evidence="6">3.4.21.26</ecNumber>
    </submittedName>
</protein>
<dbReference type="KEGG" id="cted:CTEST_01420"/>
<dbReference type="GO" id="GO:0005829">
    <property type="term" value="C:cytosol"/>
    <property type="evidence" value="ECO:0007669"/>
    <property type="project" value="TreeGrafter"/>
</dbReference>